<dbReference type="RefSeq" id="WP_011583887.1">
    <property type="nucleotide sequence ID" value="NC_008255.1"/>
</dbReference>
<keyword evidence="3" id="KW-0998">Cell outer membrane</keyword>
<dbReference type="InterPro" id="IPR006664">
    <property type="entry name" value="OMP_bac"/>
</dbReference>
<comment type="subcellular location">
    <subcellularLocation>
        <location evidence="1">Cell outer membrane</location>
    </subcellularLocation>
</comment>
<dbReference type="InterPro" id="IPR011990">
    <property type="entry name" value="TPR-like_helical_dom_sf"/>
</dbReference>
<dbReference type="AlphaFoldDB" id="A0A6N4SNB0"/>
<keyword evidence="2 4" id="KW-0472">Membrane</keyword>
<keyword evidence="8" id="KW-1185">Reference proteome</keyword>
<accession>A0A6N4SNB0</accession>
<dbReference type="GO" id="GO:0009279">
    <property type="term" value="C:cell outer membrane"/>
    <property type="evidence" value="ECO:0007669"/>
    <property type="project" value="UniProtKB-SubCell"/>
</dbReference>
<organism evidence="7 8">
    <name type="scientific">Cytophaga hutchinsonii (strain ATCC 33406 / DSM 1761 / CIP 103989 / NBRC 15051 / NCIMB 9469 / D465)</name>
    <dbReference type="NCBI Taxonomy" id="269798"/>
    <lineage>
        <taxon>Bacteria</taxon>
        <taxon>Pseudomonadati</taxon>
        <taxon>Bacteroidota</taxon>
        <taxon>Cytophagia</taxon>
        <taxon>Cytophagales</taxon>
        <taxon>Cytophagaceae</taxon>
        <taxon>Cytophaga</taxon>
    </lineage>
</organism>
<dbReference type="Proteomes" id="UP000001822">
    <property type="component" value="Chromosome"/>
</dbReference>
<sequence length="620" mass="68687">MNRILFILLSFFLFICSVFGQDDKLIKKGDAAFQAKNYSDAFVNYELAWQQNKEHPYVNFMLAQCYLLTSPKQKALDYAGVAVRKSPNPTNEMYFVYAQALHQNHRWDSAIYYYKKSDPGKLNSKNISRLEGECMNGKRYTSNPKNIKITNAGALVNSQGMDYLPNITADLSKLYFTSRRGGSTGGKLEADGLPYEDIYMCSNVGGAWNQAINIGAPLNTDVHDACVGISEGGQTMFIYRGVNGGDIFQSELKGKKWSAASPLPMNTEFFETSACLSPDERTLFFVRATNAYSNRDIYMCSRTVGGNWSKPVKLTINTPFDEDAPYMHPDGKTLYFSSKGHSTMGGYDVFKTTKLANGVWSTPENMGSPVNTAGDDVYFVLSADGKIGYYSSNKEGGFGKQDIYSIRMPAAENEPELALLKGKILDDQTGKPTEASITITDNATKEIVARYRSNSETGEYLLSLPAGKNYGIAIEKEGHLFYSENMTLNNTNGFKEYKQDITLVTIKTSGKIILRNIFFDSGKATIRLESTAELLKLVDLLKNNPTLRIEIAGHTDNIGDETLNQKLSEERAKNVVTFLTANGISAGRLVAKGYGSSQPVAPNTTDTGRQQNRRTEIKIL</sequence>
<dbReference type="InterPro" id="IPR011659">
    <property type="entry name" value="WD40"/>
</dbReference>
<dbReference type="CDD" id="cd07185">
    <property type="entry name" value="OmpA_C-like"/>
    <property type="match status" value="1"/>
</dbReference>
<dbReference type="InterPro" id="IPR050330">
    <property type="entry name" value="Bact_OuterMem_StrucFunc"/>
</dbReference>
<dbReference type="PANTHER" id="PTHR30329:SF21">
    <property type="entry name" value="LIPOPROTEIN YIAD-RELATED"/>
    <property type="match status" value="1"/>
</dbReference>
<evidence type="ECO:0000256" key="5">
    <source>
        <dbReference type="SAM" id="MobiDB-lite"/>
    </source>
</evidence>
<evidence type="ECO:0000313" key="7">
    <source>
        <dbReference type="EMBL" id="ABG57771.1"/>
    </source>
</evidence>
<dbReference type="SUPFAM" id="SSF48452">
    <property type="entry name" value="TPR-like"/>
    <property type="match status" value="1"/>
</dbReference>
<dbReference type="OrthoDB" id="1488841at2"/>
<dbReference type="PROSITE" id="PS51123">
    <property type="entry name" value="OMPA_2"/>
    <property type="match status" value="1"/>
</dbReference>
<evidence type="ECO:0000256" key="3">
    <source>
        <dbReference type="ARBA" id="ARBA00023237"/>
    </source>
</evidence>
<dbReference type="Pfam" id="PF07676">
    <property type="entry name" value="PD40"/>
    <property type="match status" value="3"/>
</dbReference>
<dbReference type="KEGG" id="chu:CHU_0482"/>
<evidence type="ECO:0000256" key="2">
    <source>
        <dbReference type="ARBA" id="ARBA00023136"/>
    </source>
</evidence>
<dbReference type="SUPFAM" id="SSF103088">
    <property type="entry name" value="OmpA-like"/>
    <property type="match status" value="1"/>
</dbReference>
<evidence type="ECO:0000313" key="8">
    <source>
        <dbReference type="Proteomes" id="UP000001822"/>
    </source>
</evidence>
<gene>
    <name evidence="7" type="primary">ompA</name>
    <name evidence="7" type="ordered locus">CHU_0482</name>
</gene>
<evidence type="ECO:0000256" key="4">
    <source>
        <dbReference type="PROSITE-ProRule" id="PRU00473"/>
    </source>
</evidence>
<feature type="compositionally biased region" description="Polar residues" evidence="5">
    <location>
        <begin position="595"/>
        <end position="610"/>
    </location>
</feature>
<reference evidence="7 8" key="1">
    <citation type="journal article" date="2007" name="Appl. Environ. Microbiol.">
        <title>Genome sequence of the cellulolytic gliding bacterium Cytophaga hutchinsonii.</title>
        <authorList>
            <person name="Xie G."/>
            <person name="Bruce D.C."/>
            <person name="Challacombe J.F."/>
            <person name="Chertkov O."/>
            <person name="Detter J.C."/>
            <person name="Gilna P."/>
            <person name="Han C.S."/>
            <person name="Lucas S."/>
            <person name="Misra M."/>
            <person name="Myers G.L."/>
            <person name="Richardson P."/>
            <person name="Tapia R."/>
            <person name="Thayer N."/>
            <person name="Thompson L.S."/>
            <person name="Brettin T.S."/>
            <person name="Henrissat B."/>
            <person name="Wilson D.B."/>
            <person name="McBride M.J."/>
        </authorList>
    </citation>
    <scope>NUCLEOTIDE SEQUENCE [LARGE SCALE GENOMIC DNA]</scope>
    <source>
        <strain evidence="8">ATCC 33406 / DSM 1761 / CIP 103989 / NBRC 15051 / NCIMB 9469 / D465</strain>
    </source>
</reference>
<dbReference type="Gene3D" id="3.30.1330.60">
    <property type="entry name" value="OmpA-like domain"/>
    <property type="match status" value="1"/>
</dbReference>
<dbReference type="Pfam" id="PF00691">
    <property type="entry name" value="OmpA"/>
    <property type="match status" value="1"/>
</dbReference>
<feature type="domain" description="OmpA-like" evidence="6">
    <location>
        <begin position="506"/>
        <end position="620"/>
    </location>
</feature>
<feature type="region of interest" description="Disordered" evidence="5">
    <location>
        <begin position="595"/>
        <end position="620"/>
    </location>
</feature>
<dbReference type="Gene3D" id="1.25.40.10">
    <property type="entry name" value="Tetratricopeptide repeat domain"/>
    <property type="match status" value="1"/>
</dbReference>
<dbReference type="InterPro" id="IPR036737">
    <property type="entry name" value="OmpA-like_sf"/>
</dbReference>
<evidence type="ECO:0000259" key="6">
    <source>
        <dbReference type="PROSITE" id="PS51123"/>
    </source>
</evidence>
<dbReference type="Gene3D" id="2.60.40.1120">
    <property type="entry name" value="Carboxypeptidase-like, regulatory domain"/>
    <property type="match status" value="1"/>
</dbReference>
<name>A0A6N4SNB0_CYTH3</name>
<dbReference type="PANTHER" id="PTHR30329">
    <property type="entry name" value="STATOR ELEMENT OF FLAGELLAR MOTOR COMPLEX"/>
    <property type="match status" value="1"/>
</dbReference>
<dbReference type="PRINTS" id="PR01021">
    <property type="entry name" value="OMPADOMAIN"/>
</dbReference>
<proteinExistence type="predicted"/>
<dbReference type="InterPro" id="IPR011042">
    <property type="entry name" value="6-blade_b-propeller_TolB-like"/>
</dbReference>
<dbReference type="InterPro" id="IPR006665">
    <property type="entry name" value="OmpA-like"/>
</dbReference>
<dbReference type="Gene3D" id="2.120.10.30">
    <property type="entry name" value="TolB, C-terminal domain"/>
    <property type="match status" value="1"/>
</dbReference>
<evidence type="ECO:0000256" key="1">
    <source>
        <dbReference type="ARBA" id="ARBA00004442"/>
    </source>
</evidence>
<protein>
    <submittedName>
        <fullName evidence="7">Outer membrane protein, OmpA family</fullName>
    </submittedName>
</protein>
<dbReference type="SUPFAM" id="SSF82171">
    <property type="entry name" value="DPP6 N-terminal domain-like"/>
    <property type="match status" value="1"/>
</dbReference>
<dbReference type="EMBL" id="CP000383">
    <property type="protein sequence ID" value="ABG57771.1"/>
    <property type="molecule type" value="Genomic_DNA"/>
</dbReference>